<feature type="compositionally biased region" description="Low complexity" evidence="1">
    <location>
        <begin position="130"/>
        <end position="148"/>
    </location>
</feature>
<feature type="region of interest" description="Disordered" evidence="1">
    <location>
        <begin position="1"/>
        <end position="183"/>
    </location>
</feature>
<evidence type="ECO:0000256" key="1">
    <source>
        <dbReference type="SAM" id="MobiDB-lite"/>
    </source>
</evidence>
<name>A0A8T0PE30_PANVG</name>
<dbReference type="EMBL" id="CM029052">
    <property type="protein sequence ID" value="KAG2558909.1"/>
    <property type="molecule type" value="Genomic_DNA"/>
</dbReference>
<proteinExistence type="predicted"/>
<sequence>MLQVGPDFPASPYAALDSVGSPYEAPPTPLQGNVGVPPQLPMALPTSAAERRGDGERVPRSGVEQRWWDLDGDGGRGTRPCIAGGQSWVTGSSRRARGGRRRRDEELAEKRDGMLLSTNGGGVRRDGRGSRPLGRTAWARAAGRGVPAARRDGVQAGGRPAPRATSTGVRKGSEPASKVDFSI</sequence>
<dbReference type="Proteomes" id="UP000823388">
    <property type="component" value="Chromosome 8N"/>
</dbReference>
<evidence type="ECO:0000313" key="3">
    <source>
        <dbReference type="Proteomes" id="UP000823388"/>
    </source>
</evidence>
<protein>
    <submittedName>
        <fullName evidence="2">Uncharacterized protein</fullName>
    </submittedName>
</protein>
<accession>A0A8T0PE30</accession>
<dbReference type="AlphaFoldDB" id="A0A8T0PE30"/>
<evidence type="ECO:0000313" key="2">
    <source>
        <dbReference type="EMBL" id="KAG2558909.1"/>
    </source>
</evidence>
<feature type="compositionally biased region" description="Basic and acidic residues" evidence="1">
    <location>
        <begin position="102"/>
        <end position="113"/>
    </location>
</feature>
<feature type="compositionally biased region" description="Basic and acidic residues" evidence="1">
    <location>
        <begin position="66"/>
        <end position="76"/>
    </location>
</feature>
<keyword evidence="3" id="KW-1185">Reference proteome</keyword>
<feature type="compositionally biased region" description="Basic and acidic residues" evidence="1">
    <location>
        <begin position="49"/>
        <end position="59"/>
    </location>
</feature>
<gene>
    <name evidence="2" type="ORF">PVAP13_8NG330356</name>
</gene>
<organism evidence="2 3">
    <name type="scientific">Panicum virgatum</name>
    <name type="common">Blackwell switchgrass</name>
    <dbReference type="NCBI Taxonomy" id="38727"/>
    <lineage>
        <taxon>Eukaryota</taxon>
        <taxon>Viridiplantae</taxon>
        <taxon>Streptophyta</taxon>
        <taxon>Embryophyta</taxon>
        <taxon>Tracheophyta</taxon>
        <taxon>Spermatophyta</taxon>
        <taxon>Magnoliopsida</taxon>
        <taxon>Liliopsida</taxon>
        <taxon>Poales</taxon>
        <taxon>Poaceae</taxon>
        <taxon>PACMAD clade</taxon>
        <taxon>Panicoideae</taxon>
        <taxon>Panicodae</taxon>
        <taxon>Paniceae</taxon>
        <taxon>Panicinae</taxon>
        <taxon>Panicum</taxon>
        <taxon>Panicum sect. Hiantes</taxon>
    </lineage>
</organism>
<comment type="caution">
    <text evidence="2">The sequence shown here is derived from an EMBL/GenBank/DDBJ whole genome shotgun (WGS) entry which is preliminary data.</text>
</comment>
<reference evidence="2" key="1">
    <citation type="submission" date="2020-05" db="EMBL/GenBank/DDBJ databases">
        <title>WGS assembly of Panicum virgatum.</title>
        <authorList>
            <person name="Lovell J.T."/>
            <person name="Jenkins J."/>
            <person name="Shu S."/>
            <person name="Juenger T.E."/>
            <person name="Schmutz J."/>
        </authorList>
    </citation>
    <scope>NUCLEOTIDE SEQUENCE</scope>
    <source>
        <strain evidence="2">AP13</strain>
    </source>
</reference>